<comment type="caution">
    <text evidence="2">The sequence shown here is derived from an EMBL/GenBank/DDBJ whole genome shotgun (WGS) entry which is preliminary data.</text>
</comment>
<evidence type="ECO:0000313" key="2">
    <source>
        <dbReference type="EMBL" id="GJJ12860.1"/>
    </source>
</evidence>
<dbReference type="Gene3D" id="3.80.10.10">
    <property type="entry name" value="Ribonuclease Inhibitor"/>
    <property type="match status" value="1"/>
</dbReference>
<organism evidence="2 3">
    <name type="scientific">Clathrus columnatus</name>
    <dbReference type="NCBI Taxonomy" id="1419009"/>
    <lineage>
        <taxon>Eukaryota</taxon>
        <taxon>Fungi</taxon>
        <taxon>Dikarya</taxon>
        <taxon>Basidiomycota</taxon>
        <taxon>Agaricomycotina</taxon>
        <taxon>Agaricomycetes</taxon>
        <taxon>Phallomycetidae</taxon>
        <taxon>Phallales</taxon>
        <taxon>Clathraceae</taxon>
        <taxon>Clathrus</taxon>
    </lineage>
</organism>
<reference evidence="2" key="1">
    <citation type="submission" date="2021-10" db="EMBL/GenBank/DDBJ databases">
        <title>De novo Genome Assembly of Clathrus columnatus (Basidiomycota, Fungi) Using Illumina and Nanopore Sequence Data.</title>
        <authorList>
            <person name="Ogiso-Tanaka E."/>
            <person name="Itagaki H."/>
            <person name="Hosoya T."/>
            <person name="Hosaka K."/>
        </authorList>
    </citation>
    <scope>NUCLEOTIDE SEQUENCE</scope>
    <source>
        <strain evidence="2">MO-923</strain>
    </source>
</reference>
<dbReference type="Gene3D" id="1.20.1280.50">
    <property type="match status" value="1"/>
</dbReference>
<gene>
    <name evidence="2" type="ORF">Clacol_007106</name>
</gene>
<proteinExistence type="predicted"/>
<dbReference type="PROSITE" id="PS50181">
    <property type="entry name" value="FBOX"/>
    <property type="match status" value="1"/>
</dbReference>
<dbReference type="SUPFAM" id="SSF81383">
    <property type="entry name" value="F-box domain"/>
    <property type="match status" value="1"/>
</dbReference>
<dbReference type="InterPro" id="IPR032675">
    <property type="entry name" value="LRR_dom_sf"/>
</dbReference>
<dbReference type="Pfam" id="PF12937">
    <property type="entry name" value="F-box-like"/>
    <property type="match status" value="1"/>
</dbReference>
<protein>
    <recommendedName>
        <fullName evidence="1">F-box domain-containing protein</fullName>
    </recommendedName>
</protein>
<accession>A0AAV5AJ29</accession>
<dbReference type="InterPro" id="IPR036047">
    <property type="entry name" value="F-box-like_dom_sf"/>
</dbReference>
<dbReference type="SUPFAM" id="SSF52047">
    <property type="entry name" value="RNI-like"/>
    <property type="match status" value="1"/>
</dbReference>
<sequence length="464" mass="51940">MSTHNLDSDILIVIFSFLSSSDLTSVALVNKSFNAIAVPRLYHTIYFRDSGLQKWPNLPSPFETILKRPELAIHVRCCGMSIMFLPTDELICLIITEISSLPRPPMGNRLISKFMNSCIESLSTLCSNIHTFRFIVHHPAFISILRGKKRLSKLQLSLGLDDITESDAEMLSQITGLHTLDLHQVPLGLCRRLPQWISNISDTLTTFRIRTSQHLDEALFIEMGLSRLSLLEKLAFPMDESTLRIPHFPKHNLPNLHIVGISSIPNWSEESTSGPRPGLLEPFFNSISDSPVSSIACGFANYADFVPDETISQIVRHFSLTLQRLSFTNADISEKGLTELAQFCKNLKQLTITPSPVGSPTARLTGSLSHSSSLKVLIIPPRRDQWSSILRSEGYCTTLNIKELFRCAPSIQVMVVGGKILMRDARPSLMNSYGPDNFRVLSAPINRFNLAFREKYGIETLGMD</sequence>
<name>A0AAV5AJ29_9AGAM</name>
<dbReference type="Proteomes" id="UP001050691">
    <property type="component" value="Unassembled WGS sequence"/>
</dbReference>
<dbReference type="EMBL" id="BPWL01000008">
    <property type="protein sequence ID" value="GJJ12860.1"/>
    <property type="molecule type" value="Genomic_DNA"/>
</dbReference>
<dbReference type="InterPro" id="IPR001810">
    <property type="entry name" value="F-box_dom"/>
</dbReference>
<evidence type="ECO:0000313" key="3">
    <source>
        <dbReference type="Proteomes" id="UP001050691"/>
    </source>
</evidence>
<evidence type="ECO:0000259" key="1">
    <source>
        <dbReference type="PROSITE" id="PS50181"/>
    </source>
</evidence>
<dbReference type="AlphaFoldDB" id="A0AAV5AJ29"/>
<feature type="domain" description="F-box" evidence="1">
    <location>
        <begin position="1"/>
        <end position="45"/>
    </location>
</feature>
<keyword evidence="3" id="KW-1185">Reference proteome</keyword>